<feature type="domain" description="SH3" evidence="12">
    <location>
        <begin position="282"/>
        <end position="341"/>
    </location>
</feature>
<feature type="region of interest" description="Disordered" evidence="10">
    <location>
        <begin position="197"/>
        <end position="277"/>
    </location>
</feature>
<feature type="transmembrane region" description="Helical" evidence="11">
    <location>
        <begin position="20"/>
        <end position="41"/>
    </location>
</feature>
<dbReference type="InParanoid" id="A0A165K4B0"/>
<dbReference type="CDD" id="cd11855">
    <property type="entry name" value="SH3_Sho1p"/>
    <property type="match status" value="1"/>
</dbReference>
<keyword evidence="8 11" id="KW-0472">Membrane</keyword>
<evidence type="ECO:0000256" key="11">
    <source>
        <dbReference type="SAM" id="Phobius"/>
    </source>
</evidence>
<reference evidence="13 14" key="1">
    <citation type="journal article" date="2016" name="Mol. Biol. Evol.">
        <title>Comparative Genomics of Early-Diverging Mushroom-Forming Fungi Provides Insights into the Origins of Lignocellulose Decay Capabilities.</title>
        <authorList>
            <person name="Nagy L.G."/>
            <person name="Riley R."/>
            <person name="Tritt A."/>
            <person name="Adam C."/>
            <person name="Daum C."/>
            <person name="Floudas D."/>
            <person name="Sun H."/>
            <person name="Yadav J.S."/>
            <person name="Pangilinan J."/>
            <person name="Larsson K.H."/>
            <person name="Matsuura K."/>
            <person name="Barry K."/>
            <person name="Labutti K."/>
            <person name="Kuo R."/>
            <person name="Ohm R.A."/>
            <person name="Bhattacharya S.S."/>
            <person name="Shirouzu T."/>
            <person name="Yoshinaga Y."/>
            <person name="Martin F.M."/>
            <person name="Grigoriev I.V."/>
            <person name="Hibbett D.S."/>
        </authorList>
    </citation>
    <scope>NUCLEOTIDE SEQUENCE [LARGE SCALE GENOMIC DNA]</scope>
    <source>
        <strain evidence="13 14">HHB12733</strain>
    </source>
</reference>
<comment type="similarity">
    <text evidence="2">Belongs to the SHO1 family.</text>
</comment>
<protein>
    <recommendedName>
        <fullName evidence="12">SH3 domain-containing protein</fullName>
    </recommendedName>
</protein>
<dbReference type="InterPro" id="IPR001452">
    <property type="entry name" value="SH3_domain"/>
</dbReference>
<evidence type="ECO:0000256" key="4">
    <source>
        <dbReference type="ARBA" id="ARBA00022475"/>
    </source>
</evidence>
<dbReference type="STRING" id="1353952.A0A165K4B0"/>
<evidence type="ECO:0000256" key="10">
    <source>
        <dbReference type="SAM" id="MobiDB-lite"/>
    </source>
</evidence>
<feature type="region of interest" description="Disordered" evidence="10">
    <location>
        <begin position="149"/>
        <end position="176"/>
    </location>
</feature>
<evidence type="ECO:0000256" key="2">
    <source>
        <dbReference type="ARBA" id="ARBA00009739"/>
    </source>
</evidence>
<gene>
    <name evidence="13" type="ORF">CALCODRAFT_489656</name>
</gene>
<dbReference type="OrthoDB" id="5983572at2759"/>
<keyword evidence="6 11" id="KW-1133">Transmembrane helix</keyword>
<accession>A0A165K4B0</accession>
<dbReference type="AlphaFoldDB" id="A0A165K4B0"/>
<dbReference type="EMBL" id="KV423915">
    <property type="protein sequence ID" value="KZT62658.1"/>
    <property type="molecule type" value="Genomic_DNA"/>
</dbReference>
<feature type="transmembrane region" description="Helical" evidence="11">
    <location>
        <begin position="84"/>
        <end position="103"/>
    </location>
</feature>
<evidence type="ECO:0000313" key="13">
    <source>
        <dbReference type="EMBL" id="KZT62658.1"/>
    </source>
</evidence>
<dbReference type="Gene3D" id="2.30.30.40">
    <property type="entry name" value="SH3 Domains"/>
    <property type="match status" value="1"/>
</dbReference>
<dbReference type="Proteomes" id="UP000076842">
    <property type="component" value="Unassembled WGS sequence"/>
</dbReference>
<dbReference type="SUPFAM" id="SSF50044">
    <property type="entry name" value="SH3-domain"/>
    <property type="match status" value="1"/>
</dbReference>
<evidence type="ECO:0000256" key="5">
    <source>
        <dbReference type="ARBA" id="ARBA00022692"/>
    </source>
</evidence>
<keyword evidence="3 9" id="KW-0728">SH3 domain</keyword>
<dbReference type="InterPro" id="IPR036028">
    <property type="entry name" value="SH3-like_dom_sf"/>
</dbReference>
<comment type="subcellular location">
    <subcellularLocation>
        <location evidence="1">Cell membrane</location>
        <topology evidence="1">Multi-pass membrane protein</topology>
    </subcellularLocation>
</comment>
<feature type="transmembrane region" description="Helical" evidence="11">
    <location>
        <begin position="115"/>
        <end position="133"/>
    </location>
</feature>
<evidence type="ECO:0000256" key="3">
    <source>
        <dbReference type="ARBA" id="ARBA00022443"/>
    </source>
</evidence>
<dbReference type="Pfam" id="PF00018">
    <property type="entry name" value="SH3_1"/>
    <property type="match status" value="1"/>
</dbReference>
<dbReference type="GO" id="GO:0005886">
    <property type="term" value="C:plasma membrane"/>
    <property type="evidence" value="ECO:0007669"/>
    <property type="project" value="UniProtKB-SubCell"/>
</dbReference>
<evidence type="ECO:0000256" key="8">
    <source>
        <dbReference type="ARBA" id="ARBA00023136"/>
    </source>
</evidence>
<evidence type="ECO:0000313" key="14">
    <source>
        <dbReference type="Proteomes" id="UP000076842"/>
    </source>
</evidence>
<dbReference type="PRINTS" id="PR00452">
    <property type="entry name" value="SH3DOMAIN"/>
</dbReference>
<sequence length="341" mass="35249">MPPRGGGEGYDFRPIVTHYLFLFTFILAFIGWVVAFIGQAAATAQIGNAFVNVLWFGIFLQLCIILGVLHALATDSIGTHRLQISVFGAVAIVFAVDGTNSGIFGPTRAQEAFGAGWLILAIVDILWVLYFTAEEDSYMYYIFQQMGSGGLSPPSRGSRRRTRTSNTMGMGISSGGGGNGYASGGYSNADVGGGPIGGGIGGPGSTTGGFGAPKSSFGDHRDSKPVSMGVASNPGSAPGGMGGSAAAAAASERDPNGSIGNQSASQPLMSTGDAAQSTGGETYAYRARALYAYTASPDDPNEISFVKGEVMDILDNTGKWWQARKQDGSTGIAPSNYLQLI</sequence>
<name>A0A165K4B0_9BASI</name>
<evidence type="ECO:0000256" key="7">
    <source>
        <dbReference type="ARBA" id="ARBA00023016"/>
    </source>
</evidence>
<feature type="transmembrane region" description="Helical" evidence="11">
    <location>
        <begin position="53"/>
        <end position="72"/>
    </location>
</feature>
<keyword evidence="14" id="KW-1185">Reference proteome</keyword>
<evidence type="ECO:0000256" key="9">
    <source>
        <dbReference type="PROSITE-ProRule" id="PRU00192"/>
    </source>
</evidence>
<keyword evidence="5 11" id="KW-0812">Transmembrane</keyword>
<dbReference type="SMART" id="SM00326">
    <property type="entry name" value="SH3"/>
    <property type="match status" value="1"/>
</dbReference>
<feature type="compositionally biased region" description="Polar residues" evidence="10">
    <location>
        <begin position="258"/>
        <end position="277"/>
    </location>
</feature>
<keyword evidence="7" id="KW-0346">Stress response</keyword>
<dbReference type="InterPro" id="IPR035522">
    <property type="entry name" value="Sho1_SH3"/>
</dbReference>
<evidence type="ECO:0000259" key="12">
    <source>
        <dbReference type="PROSITE" id="PS50002"/>
    </source>
</evidence>
<organism evidence="13 14">
    <name type="scientific">Calocera cornea HHB12733</name>
    <dbReference type="NCBI Taxonomy" id="1353952"/>
    <lineage>
        <taxon>Eukaryota</taxon>
        <taxon>Fungi</taxon>
        <taxon>Dikarya</taxon>
        <taxon>Basidiomycota</taxon>
        <taxon>Agaricomycotina</taxon>
        <taxon>Dacrymycetes</taxon>
        <taxon>Dacrymycetales</taxon>
        <taxon>Dacrymycetaceae</taxon>
        <taxon>Calocera</taxon>
    </lineage>
</organism>
<evidence type="ECO:0000256" key="6">
    <source>
        <dbReference type="ARBA" id="ARBA00022989"/>
    </source>
</evidence>
<keyword evidence="4" id="KW-1003">Cell membrane</keyword>
<dbReference type="PROSITE" id="PS50002">
    <property type="entry name" value="SH3"/>
    <property type="match status" value="1"/>
</dbReference>
<proteinExistence type="inferred from homology"/>
<evidence type="ECO:0000256" key="1">
    <source>
        <dbReference type="ARBA" id="ARBA00004651"/>
    </source>
</evidence>
<feature type="compositionally biased region" description="Gly residues" evidence="10">
    <location>
        <begin position="197"/>
        <end position="211"/>
    </location>
</feature>